<accession>A0ABP0FNQ1</accession>
<dbReference type="PROSITE" id="PS00211">
    <property type="entry name" value="ABC_TRANSPORTER_1"/>
    <property type="match status" value="1"/>
</dbReference>
<feature type="transmembrane region" description="Helical" evidence="11">
    <location>
        <begin position="743"/>
        <end position="765"/>
    </location>
</feature>
<dbReference type="InterPro" id="IPR026082">
    <property type="entry name" value="ABCA"/>
</dbReference>
<sequence length="2195" mass="243883">METRDECHYQGLAMPSAGLYPWFKSIVCASQNPCFGTTVASEVPGQINEPFITSSNKSALSSLIRLYKTLNGNTEINLNTSQISNDLGTLQAIVSPVALSNFIPDVSAFENFLLTNRSLSPDVTNSILSANVSLIQVYLVSTQLGQTLTSCSEAILFQIFAFPNSSSNVTAASGELCNLTDVEVTEIIDFTQNSIDVLSEAASSIASVTSLFQEASLVNATQYAVILDRFNYYLEELLILQGFLNEILEDVNSVTTTNIFNFDPSTAFSKLCGTEQSFSVAPLDFMSRSASSSNKSNSRSNQLDFGSLTEWSSLNSVRFCSKLFALFASNTQLSIAWYIFKPWVLGKIPFYPNTTLVKSIIERANTTFETIALFQSMGENWETEIGPNLYRLLETGTLTVSLRRLIDSTETLESLAENTRLVAELLKDLSDVPSTNSTDQSDAPLNNLFQFLNDDIFAVTSILSNASETLLSISDQLNNTVETLAQLDSFLSNEDNPNDSITTWKDSYRQLNDSIIFITRLLSCVELNKFEGFDNEEALADYSATLMNKNDLWGSIVFENPTATDVTLPKIVKYKIRQNAKIATKTTHIRKFFWIPGPGSGITDVTYYINGFVHMQDLIENAIVLTSIGQNKSLESLYNLTFGKYLQQMPYPCHTSDRFMESLAILLPLIMTIAFIYSVCVNMKSIVYEKEERLKEVMKMMGLSNLVLRLSWFINAFILLFFSILLITIVLKVGSLTPRSNAFILVLWLCCFAFATIMQSFLICTFFSSANLAAACGGLIYFISYTPYNVVYILADRMSLTTKVIACLLSPVALGYGTAYLTQLETIGQGVQFSNWASSLDSFDEMNFLISMIMLVVDGVIYMLLTWYIENVFPGTYGLPQPWYFFLTKSYWCTTSTISNGGDNHKAAEINPDAKVENVPRDLKLGVSIHNLRKVYDNGKVAVDDLSMNFYEGQITSFLGHNGAGKTTTMSMLTGLFTPTSGTAWIYGQDIRNDMDQIRHQLGFCPQYNVLFGDLTVLEHLKFYAGLKRAVGGSSVDEKETEKMIVDVGLSHKRNELSRHLSGGMKRKLSIAVAFSGNSKCVILDEPTAGVDPYARRSIWDLLLSYRANRTILLSTHHMDEADLLGDRIAIISHGRLKCCGSSLFLKSCFGVGYYLTVVKYSHGSSTSDTNRSLPSASVISEDMTSIATTSNTSSTQITDESTFLSLKKLVSNIIPTAKLKEEKSREITFVLPYQVQTNGSYSTLLSQLDDRGLKYGLTDTSLEEIFLNVAEQSNEEEKEEKTNCCFCIPRRRKMRSGHALYLENQYPHQTLDNETVTGSSTEVVSEEEERNVERSGAKNDYGSQGIGTHRVSGKKLIWQQFMALFVKQFHNARKNLKGIVAQFIVPPLSTAIALAIAFEGLRVNNYPPLELQPWMYGDTNTFFSNNMPNNSLSRNVSDALLNSPSIGMRCVNDYNVQNYGNSEVFCNHGNESSNLTLHGDIEGYSQLITSENVEKCVCMDNQSPLVLAECVNGAGGEPTPRALTETSDWMYNMTGRNLSDWLVKTVDRFYQNRYGGLSVGETFHSSLDSNQILLLLRIFEANISSISINSSGAELAAIAFKEALARTDNAKAWYNNNGYHAMPTWLNILNNAALRSLLPPGENPSDYGIVVVNHPFNISSSLIDFDAIYKSIAIMTVSVIFALSFIPASFVLFLIEEKVTKSKHLQFVSGVNHSVYWIANFMWDMVNYCVSVFILILTFLAFDAKAYVSEQNFPSFLYLLLLYGFAIIPTIYVASFFFETPSTAYIVLTCVNLSIGIASLIVEAISRENPQLKTALLFLPQYCMGRAIFEMSLNQVLADILANFDIIVFTPPLELVRSSLIALAIEGVLCFTLTLILQYRFFIGRRSGGSDVESLVVRIVDEQDDDVIAEKRRLLESETGDILQVKNLTKVFQKRGTRKEFVAVNKLCVGVPEGECFGLLGVNGAGKTTTFKMLTGDVVPTAGDALICGHSILKKMRKVQQNIGYCPQFEALCNRLTGREHLIFYAKLRGVPPEEVDGVADWAINKFGLNMYADKPAGTYSGGNKRKLSAAIAFIGCPPIVFLDEPTAGMDPMARRFLWGRIAEAVKGGRCIVLTSHSMEECEALCTRLAIMVNGQFKCIGSPQHLKNKYGKGYTLTVKDLEENKSEMQIQDYSLSQTTLDEVFVSFAKTQLET</sequence>
<evidence type="ECO:0000259" key="12">
    <source>
        <dbReference type="PROSITE" id="PS50893"/>
    </source>
</evidence>
<feature type="transmembrane region" description="Helical" evidence="11">
    <location>
        <begin position="1673"/>
        <end position="1696"/>
    </location>
</feature>
<keyword evidence="3" id="KW-0813">Transport</keyword>
<dbReference type="SMART" id="SM00382">
    <property type="entry name" value="AAA"/>
    <property type="match status" value="2"/>
</dbReference>
<dbReference type="PANTHER" id="PTHR19229:SF36">
    <property type="entry name" value="ATP-BINDING CASSETTE SUB-FAMILY A MEMBER 2"/>
    <property type="match status" value="1"/>
</dbReference>
<feature type="transmembrane region" description="Helical" evidence="11">
    <location>
        <begin position="848"/>
        <end position="869"/>
    </location>
</feature>
<feature type="transmembrane region" description="Helical" evidence="11">
    <location>
        <begin position="706"/>
        <end position="731"/>
    </location>
</feature>
<reference evidence="13 14" key="1">
    <citation type="submission" date="2024-02" db="EMBL/GenBank/DDBJ databases">
        <authorList>
            <person name="Daric V."/>
            <person name="Darras S."/>
        </authorList>
    </citation>
    <scope>NUCLEOTIDE SEQUENCE [LARGE SCALE GENOMIC DNA]</scope>
</reference>
<dbReference type="EMBL" id="CAWYQH010000079">
    <property type="protein sequence ID" value="CAK8681264.1"/>
    <property type="molecule type" value="Genomic_DNA"/>
</dbReference>
<feature type="region of interest" description="Disordered" evidence="10">
    <location>
        <begin position="1312"/>
        <end position="1345"/>
    </location>
</feature>
<evidence type="ECO:0000256" key="1">
    <source>
        <dbReference type="ARBA" id="ARBA00004141"/>
    </source>
</evidence>
<keyword evidence="4 11" id="KW-0812">Transmembrane</keyword>
<feature type="transmembrane region" description="Helical" evidence="11">
    <location>
        <begin position="663"/>
        <end position="685"/>
    </location>
</feature>
<dbReference type="InterPro" id="IPR003439">
    <property type="entry name" value="ABC_transporter-like_ATP-bd"/>
</dbReference>
<dbReference type="InterPro" id="IPR013525">
    <property type="entry name" value="ABC2_TM"/>
</dbReference>
<evidence type="ECO:0000256" key="5">
    <source>
        <dbReference type="ARBA" id="ARBA00022737"/>
    </source>
</evidence>
<feature type="transmembrane region" description="Helical" evidence="11">
    <location>
        <begin position="1856"/>
        <end position="1878"/>
    </location>
</feature>
<dbReference type="PANTHER" id="PTHR19229">
    <property type="entry name" value="ATP-BINDING CASSETTE TRANSPORTER SUBFAMILY A ABCA"/>
    <property type="match status" value="1"/>
</dbReference>
<gene>
    <name evidence="13" type="ORF">CVLEPA_LOCUS11482</name>
</gene>
<dbReference type="Pfam" id="PF00005">
    <property type="entry name" value="ABC_tran"/>
    <property type="match status" value="2"/>
</dbReference>
<dbReference type="InterPro" id="IPR017871">
    <property type="entry name" value="ABC_transporter-like_CS"/>
</dbReference>
<feature type="domain" description="ABC transporter" evidence="12">
    <location>
        <begin position="927"/>
        <end position="1159"/>
    </location>
</feature>
<evidence type="ECO:0000256" key="2">
    <source>
        <dbReference type="ARBA" id="ARBA00008869"/>
    </source>
</evidence>
<dbReference type="Proteomes" id="UP001642483">
    <property type="component" value="Unassembled WGS sequence"/>
</dbReference>
<evidence type="ECO:0000256" key="9">
    <source>
        <dbReference type="ARBA" id="ARBA00023136"/>
    </source>
</evidence>
<evidence type="ECO:0000256" key="4">
    <source>
        <dbReference type="ARBA" id="ARBA00022692"/>
    </source>
</evidence>
<keyword evidence="8 11" id="KW-1133">Transmembrane helix</keyword>
<keyword evidence="7" id="KW-0067">ATP-binding</keyword>
<evidence type="ECO:0000313" key="13">
    <source>
        <dbReference type="EMBL" id="CAK8681264.1"/>
    </source>
</evidence>
<dbReference type="PROSITE" id="PS50893">
    <property type="entry name" value="ABC_TRANSPORTER_2"/>
    <property type="match status" value="2"/>
</dbReference>
<protein>
    <recommendedName>
        <fullName evidence="12">ABC transporter domain-containing protein</fullName>
    </recommendedName>
</protein>
<evidence type="ECO:0000256" key="7">
    <source>
        <dbReference type="ARBA" id="ARBA00022840"/>
    </source>
</evidence>
<keyword evidence="14" id="KW-1185">Reference proteome</keyword>
<comment type="similarity">
    <text evidence="2">Belongs to the ABC transporter superfamily. ABCA family.</text>
</comment>
<keyword evidence="9 11" id="KW-0472">Membrane</keyword>
<comment type="caution">
    <text evidence="13">The sequence shown here is derived from an EMBL/GenBank/DDBJ whole genome shotgun (WGS) entry which is preliminary data.</text>
</comment>
<dbReference type="Pfam" id="PF12698">
    <property type="entry name" value="ABC2_membrane_3"/>
    <property type="match status" value="2"/>
</dbReference>
<dbReference type="InterPro" id="IPR027417">
    <property type="entry name" value="P-loop_NTPase"/>
</dbReference>
<dbReference type="InterPro" id="IPR003593">
    <property type="entry name" value="AAA+_ATPase"/>
</dbReference>
<dbReference type="CDD" id="cd03263">
    <property type="entry name" value="ABC_subfamily_A"/>
    <property type="match status" value="2"/>
</dbReference>
<feature type="compositionally biased region" description="Low complexity" evidence="10">
    <location>
        <begin position="1314"/>
        <end position="1324"/>
    </location>
</feature>
<organism evidence="13 14">
    <name type="scientific">Clavelina lepadiformis</name>
    <name type="common">Light-bulb sea squirt</name>
    <name type="synonym">Ascidia lepadiformis</name>
    <dbReference type="NCBI Taxonomy" id="159417"/>
    <lineage>
        <taxon>Eukaryota</taxon>
        <taxon>Metazoa</taxon>
        <taxon>Chordata</taxon>
        <taxon>Tunicata</taxon>
        <taxon>Ascidiacea</taxon>
        <taxon>Aplousobranchia</taxon>
        <taxon>Clavelinidae</taxon>
        <taxon>Clavelina</taxon>
    </lineage>
</organism>
<feature type="transmembrane region" description="Helical" evidence="11">
    <location>
        <begin position="772"/>
        <end position="795"/>
    </location>
</feature>
<evidence type="ECO:0000256" key="6">
    <source>
        <dbReference type="ARBA" id="ARBA00022741"/>
    </source>
</evidence>
<evidence type="ECO:0000313" key="14">
    <source>
        <dbReference type="Proteomes" id="UP001642483"/>
    </source>
</evidence>
<evidence type="ECO:0000256" key="3">
    <source>
        <dbReference type="ARBA" id="ARBA00022448"/>
    </source>
</evidence>
<dbReference type="SUPFAM" id="SSF52540">
    <property type="entry name" value="P-loop containing nucleoside triphosphate hydrolases"/>
    <property type="match status" value="2"/>
</dbReference>
<feature type="transmembrane region" description="Helical" evidence="11">
    <location>
        <begin position="1757"/>
        <end position="1779"/>
    </location>
</feature>
<feature type="transmembrane region" description="Helical" evidence="11">
    <location>
        <begin position="1785"/>
        <end position="1807"/>
    </location>
</feature>
<feature type="transmembrane region" description="Helical" evidence="11">
    <location>
        <begin position="1726"/>
        <end position="1745"/>
    </location>
</feature>
<evidence type="ECO:0000256" key="11">
    <source>
        <dbReference type="SAM" id="Phobius"/>
    </source>
</evidence>
<proteinExistence type="inferred from homology"/>
<dbReference type="Gene3D" id="3.40.50.300">
    <property type="entry name" value="P-loop containing nucleotide triphosphate hydrolases"/>
    <property type="match status" value="2"/>
</dbReference>
<feature type="domain" description="ABC transporter" evidence="12">
    <location>
        <begin position="1924"/>
        <end position="2160"/>
    </location>
</feature>
<name>A0ABP0FNQ1_CLALP</name>
<evidence type="ECO:0000256" key="8">
    <source>
        <dbReference type="ARBA" id="ARBA00022989"/>
    </source>
</evidence>
<keyword evidence="5" id="KW-0677">Repeat</keyword>
<evidence type="ECO:0000256" key="10">
    <source>
        <dbReference type="SAM" id="MobiDB-lite"/>
    </source>
</evidence>
<comment type="subcellular location">
    <subcellularLocation>
        <location evidence="1">Membrane</location>
        <topology evidence="1">Multi-pass membrane protein</topology>
    </subcellularLocation>
</comment>
<keyword evidence="6" id="KW-0547">Nucleotide-binding</keyword>